<comment type="caution">
    <text evidence="1">The sequence shown here is derived from an EMBL/GenBank/DDBJ whole genome shotgun (WGS) entry which is preliminary data.</text>
</comment>
<organism evidence="1 2">
    <name type="scientific">Caerostris extrusa</name>
    <name type="common">Bark spider</name>
    <name type="synonym">Caerostris bankana</name>
    <dbReference type="NCBI Taxonomy" id="172846"/>
    <lineage>
        <taxon>Eukaryota</taxon>
        <taxon>Metazoa</taxon>
        <taxon>Ecdysozoa</taxon>
        <taxon>Arthropoda</taxon>
        <taxon>Chelicerata</taxon>
        <taxon>Arachnida</taxon>
        <taxon>Araneae</taxon>
        <taxon>Araneomorphae</taxon>
        <taxon>Entelegynae</taxon>
        <taxon>Araneoidea</taxon>
        <taxon>Araneidae</taxon>
        <taxon>Caerostris</taxon>
    </lineage>
</organism>
<dbReference type="Proteomes" id="UP001054945">
    <property type="component" value="Unassembled WGS sequence"/>
</dbReference>
<evidence type="ECO:0000313" key="2">
    <source>
        <dbReference type="Proteomes" id="UP001054945"/>
    </source>
</evidence>
<protein>
    <submittedName>
        <fullName evidence="1">Uncharacterized protein</fullName>
    </submittedName>
</protein>
<name>A0AAV4XE01_CAEEX</name>
<dbReference type="AlphaFoldDB" id="A0AAV4XE01"/>
<evidence type="ECO:0000313" key="1">
    <source>
        <dbReference type="EMBL" id="GIY92191.1"/>
    </source>
</evidence>
<sequence length="84" mass="9448">MRFLARIFSFRDLQKGEGESGAKNLNKSVHELVTFSLYLKCLLIMFHLCFIGNKRSSGELSPRGPICGDGANIEKTLVTFNPFH</sequence>
<reference evidence="1 2" key="1">
    <citation type="submission" date="2021-06" db="EMBL/GenBank/DDBJ databases">
        <title>Caerostris extrusa draft genome.</title>
        <authorList>
            <person name="Kono N."/>
            <person name="Arakawa K."/>
        </authorList>
    </citation>
    <scope>NUCLEOTIDE SEQUENCE [LARGE SCALE GENOMIC DNA]</scope>
</reference>
<gene>
    <name evidence="1" type="ORF">CEXT_117351</name>
</gene>
<keyword evidence="2" id="KW-1185">Reference proteome</keyword>
<proteinExistence type="predicted"/>
<dbReference type="EMBL" id="BPLR01000111">
    <property type="protein sequence ID" value="GIY92191.1"/>
    <property type="molecule type" value="Genomic_DNA"/>
</dbReference>
<accession>A0AAV4XE01</accession>